<evidence type="ECO:0000256" key="9">
    <source>
        <dbReference type="ARBA" id="ARBA00022741"/>
    </source>
</evidence>
<keyword evidence="12 17" id="KW-1133">Transmembrane helix</keyword>
<feature type="transmembrane region" description="Helical" evidence="17">
    <location>
        <begin position="29"/>
        <end position="50"/>
    </location>
</feature>
<dbReference type="Pfam" id="PF02706">
    <property type="entry name" value="Wzz"/>
    <property type="match status" value="1"/>
</dbReference>
<dbReference type="InterPro" id="IPR025669">
    <property type="entry name" value="AAA_dom"/>
</dbReference>
<dbReference type="Gene3D" id="3.40.50.300">
    <property type="entry name" value="P-loop containing nucleotide triphosphate hydrolases"/>
    <property type="match status" value="1"/>
</dbReference>
<keyword evidence="8 17" id="KW-0812">Transmembrane</keyword>
<evidence type="ECO:0000256" key="6">
    <source>
        <dbReference type="ARBA" id="ARBA00022519"/>
    </source>
</evidence>
<evidence type="ECO:0000256" key="14">
    <source>
        <dbReference type="ARBA" id="ARBA00023137"/>
    </source>
</evidence>
<keyword evidence="13 17" id="KW-0472">Membrane</keyword>
<dbReference type="AlphaFoldDB" id="D5BFI0"/>
<dbReference type="PANTHER" id="PTHR32309:SF13">
    <property type="entry name" value="FERRIC ENTEROBACTIN TRANSPORT PROTEIN FEPE"/>
    <property type="match status" value="1"/>
</dbReference>
<accession>D5BFI0</accession>
<proteinExistence type="inferred from homology"/>
<dbReference type="InterPro" id="IPR027417">
    <property type="entry name" value="P-loop_NTPase"/>
</dbReference>
<dbReference type="GO" id="GO:0005524">
    <property type="term" value="F:ATP binding"/>
    <property type="evidence" value="ECO:0007669"/>
    <property type="project" value="UniProtKB-KW"/>
</dbReference>
<comment type="similarity">
    <text evidence="3">Belongs to the etk/wzc family.</text>
</comment>
<dbReference type="STRING" id="655815.ZPR_0567"/>
<dbReference type="eggNOG" id="COG3206">
    <property type="taxonomic scope" value="Bacteria"/>
</dbReference>
<feature type="coiled-coil region" evidence="16">
    <location>
        <begin position="265"/>
        <end position="329"/>
    </location>
</feature>
<keyword evidence="9" id="KW-0547">Nucleotide-binding</keyword>
<gene>
    <name evidence="20" type="ordered locus">ZPR_0567</name>
</gene>
<dbReference type="EC" id="2.7.10.2" evidence="4"/>
<protein>
    <recommendedName>
        <fullName evidence="4">non-specific protein-tyrosine kinase</fullName>
        <ecNumber evidence="4">2.7.10.2</ecNumber>
    </recommendedName>
</protein>
<evidence type="ECO:0000256" key="17">
    <source>
        <dbReference type="SAM" id="Phobius"/>
    </source>
</evidence>
<keyword evidence="14" id="KW-0829">Tyrosine-protein kinase</keyword>
<evidence type="ECO:0000256" key="10">
    <source>
        <dbReference type="ARBA" id="ARBA00022777"/>
    </source>
</evidence>
<comment type="subcellular location">
    <subcellularLocation>
        <location evidence="1">Cell inner membrane</location>
        <topology evidence="1">Multi-pass membrane protein</topology>
    </subcellularLocation>
</comment>
<keyword evidence="7" id="KW-0808">Transferase</keyword>
<evidence type="ECO:0000259" key="18">
    <source>
        <dbReference type="Pfam" id="PF02706"/>
    </source>
</evidence>
<evidence type="ECO:0000256" key="7">
    <source>
        <dbReference type="ARBA" id="ARBA00022679"/>
    </source>
</evidence>
<comment type="catalytic activity">
    <reaction evidence="15">
        <text>L-tyrosyl-[protein] + ATP = O-phospho-L-tyrosyl-[protein] + ADP + H(+)</text>
        <dbReference type="Rhea" id="RHEA:10596"/>
        <dbReference type="Rhea" id="RHEA-COMP:10136"/>
        <dbReference type="Rhea" id="RHEA-COMP:20101"/>
        <dbReference type="ChEBI" id="CHEBI:15378"/>
        <dbReference type="ChEBI" id="CHEBI:30616"/>
        <dbReference type="ChEBI" id="CHEBI:46858"/>
        <dbReference type="ChEBI" id="CHEBI:61978"/>
        <dbReference type="ChEBI" id="CHEBI:456216"/>
        <dbReference type="EC" id="2.7.10.2"/>
    </reaction>
</comment>
<dbReference type="PANTHER" id="PTHR32309">
    <property type="entry name" value="TYROSINE-PROTEIN KINASE"/>
    <property type="match status" value="1"/>
</dbReference>
<keyword evidence="21" id="KW-1185">Reference proteome</keyword>
<evidence type="ECO:0000256" key="12">
    <source>
        <dbReference type="ARBA" id="ARBA00022989"/>
    </source>
</evidence>
<evidence type="ECO:0000313" key="20">
    <source>
        <dbReference type="EMBL" id="ADF50924.1"/>
    </source>
</evidence>
<dbReference type="Proteomes" id="UP000001654">
    <property type="component" value="Chromosome"/>
</dbReference>
<keyword evidence="16" id="KW-0175">Coiled coil</keyword>
<dbReference type="HOGENOM" id="CLU_009912_6_0_10"/>
<keyword evidence="10 20" id="KW-0418">Kinase</keyword>
<organism evidence="20 21">
    <name type="scientific">Zunongwangia profunda (strain DSM 18752 / CCTCC AB 206139 / SM-A87)</name>
    <name type="common">Wangia profunda</name>
    <dbReference type="NCBI Taxonomy" id="655815"/>
    <lineage>
        <taxon>Bacteria</taxon>
        <taxon>Pseudomonadati</taxon>
        <taxon>Bacteroidota</taxon>
        <taxon>Flavobacteriia</taxon>
        <taxon>Flavobacteriales</taxon>
        <taxon>Flavobacteriaceae</taxon>
        <taxon>Zunongwangia</taxon>
    </lineage>
</organism>
<keyword evidence="6" id="KW-0997">Cell inner membrane</keyword>
<feature type="transmembrane region" description="Helical" evidence="17">
    <location>
        <begin position="486"/>
        <end position="509"/>
    </location>
</feature>
<dbReference type="EMBL" id="CP001650">
    <property type="protein sequence ID" value="ADF50924.1"/>
    <property type="molecule type" value="Genomic_DNA"/>
</dbReference>
<evidence type="ECO:0000256" key="5">
    <source>
        <dbReference type="ARBA" id="ARBA00022475"/>
    </source>
</evidence>
<sequence length="784" mass="88045">MMNSNSNLNNGSSNQPIDFREEAAKYLKYWYWFLLSIIICLAIAFIYLRYTPSIYSAKSKILIKDSENPSAETAVLSEMGILSNSNETSIQNELAILKSRRIMLRVVENLNLNVNYFVEGQVVDVEIYNESPIIASPEQKNASPNVYKVQFSNGKFHITCLETGKVYRSLPGKKIDLGFDIVSFNLSSNSIPENAILIRFQDPVLVANSYASKFSATLAQDKGSIVDLSINDRVLNRARDVLSQIVIEYNQDAIRDNQVIAMNTSEFINERLDSLNVELDSVERNIENFKEINGLIDIETESENMVQNINQYQEKSQEIEIELNIARSLQSFLKQKGDQLLPSNLGTQESGVNSLIAQYNALIVKRNNLLSGSSSKNPLVKELNNQISNLRENLFESLDRLVRNLEMSSKSVGSQLAQLRAQVASVPSKEREFRGVSRPQNIKEQLYLFLLQKREENSISYGVENIKAKIVDEASSNGVVSPKPNIILLASFVLGLFIPFGIIFGTNFLDNKLRSKQDLETFTNEIAILGQIPSVSKEESDLIQKHDRSILAEAFRILTTSMQYVLAGIQDRDKNNTTIYVTSTVKGEGKTFTAFNLALTLCEGNNRVLIVGADLRNPQLQRYEEGAKVLKGVSDFIVSDDESIKAYINQSKLHPNLSIVTSGSIPPNPSELLRNVKIDSMFKELKGLYDYVIVDTAPAMLVADTFLINRFADLTLYVARAGYTEKNLINFAIEAKESGKLSNVSFVLNDVKMSNFGYYGNKYGYTYAAEDNDKRKGLMSRFKK</sequence>
<evidence type="ECO:0000256" key="13">
    <source>
        <dbReference type="ARBA" id="ARBA00023136"/>
    </source>
</evidence>
<dbReference type="eggNOG" id="COG0489">
    <property type="taxonomic scope" value="Bacteria"/>
</dbReference>
<dbReference type="RefSeq" id="WP_013070077.1">
    <property type="nucleotide sequence ID" value="NC_014041.1"/>
</dbReference>
<dbReference type="KEGG" id="zpr:ZPR_0567"/>
<evidence type="ECO:0000256" key="11">
    <source>
        <dbReference type="ARBA" id="ARBA00022840"/>
    </source>
</evidence>
<comment type="similarity">
    <text evidence="2">Belongs to the CpsD/CapB family.</text>
</comment>
<keyword evidence="5" id="KW-1003">Cell membrane</keyword>
<keyword evidence="11" id="KW-0067">ATP-binding</keyword>
<dbReference type="CDD" id="cd05387">
    <property type="entry name" value="BY-kinase"/>
    <property type="match status" value="1"/>
</dbReference>
<reference evidence="20 21" key="1">
    <citation type="journal article" date="2010" name="BMC Genomics">
        <title>The complete genome of Zunongwangia profunda SM-A87 reveals its adaptation to the deep-sea environment and ecological role in sedimentary organic nitrogen degradation.</title>
        <authorList>
            <person name="Qin Q.L."/>
            <person name="Zhang X.Y."/>
            <person name="Wang X.M."/>
            <person name="Liu G.M."/>
            <person name="Chen X.L."/>
            <person name="Xie B.B."/>
            <person name="Dang H.Y."/>
            <person name="Zhou B.C."/>
            <person name="Yu J."/>
            <person name="Zhang Y.Z."/>
        </authorList>
    </citation>
    <scope>NUCLEOTIDE SEQUENCE [LARGE SCALE GENOMIC DNA]</scope>
    <source>
        <strain evidence="21">DSM 18752 / CCTCC AB 206139 / SM-A87</strain>
    </source>
</reference>
<evidence type="ECO:0000256" key="2">
    <source>
        <dbReference type="ARBA" id="ARBA00007316"/>
    </source>
</evidence>
<evidence type="ECO:0000256" key="1">
    <source>
        <dbReference type="ARBA" id="ARBA00004429"/>
    </source>
</evidence>
<dbReference type="InterPro" id="IPR003856">
    <property type="entry name" value="LPS_length_determ_N"/>
</dbReference>
<evidence type="ECO:0000256" key="15">
    <source>
        <dbReference type="ARBA" id="ARBA00051245"/>
    </source>
</evidence>
<dbReference type="InterPro" id="IPR050445">
    <property type="entry name" value="Bact_polysacc_biosynth/exp"/>
</dbReference>
<dbReference type="GO" id="GO:0005886">
    <property type="term" value="C:plasma membrane"/>
    <property type="evidence" value="ECO:0007669"/>
    <property type="project" value="UniProtKB-SubCell"/>
</dbReference>
<name>D5BFI0_ZUNPS</name>
<evidence type="ECO:0000256" key="8">
    <source>
        <dbReference type="ARBA" id="ARBA00022692"/>
    </source>
</evidence>
<dbReference type="Pfam" id="PF13614">
    <property type="entry name" value="AAA_31"/>
    <property type="match status" value="1"/>
</dbReference>
<dbReference type="InterPro" id="IPR005702">
    <property type="entry name" value="Wzc-like_C"/>
</dbReference>
<dbReference type="GO" id="GO:0004715">
    <property type="term" value="F:non-membrane spanning protein tyrosine kinase activity"/>
    <property type="evidence" value="ECO:0007669"/>
    <property type="project" value="UniProtKB-EC"/>
</dbReference>
<dbReference type="OrthoDB" id="9794577at2"/>
<feature type="domain" description="AAA" evidence="19">
    <location>
        <begin position="579"/>
        <end position="700"/>
    </location>
</feature>
<evidence type="ECO:0000256" key="16">
    <source>
        <dbReference type="SAM" id="Coils"/>
    </source>
</evidence>
<evidence type="ECO:0000259" key="19">
    <source>
        <dbReference type="Pfam" id="PF13614"/>
    </source>
</evidence>
<dbReference type="NCBIfam" id="TIGR01007">
    <property type="entry name" value="eps_fam"/>
    <property type="match status" value="1"/>
</dbReference>
<evidence type="ECO:0000256" key="4">
    <source>
        <dbReference type="ARBA" id="ARBA00011903"/>
    </source>
</evidence>
<evidence type="ECO:0000256" key="3">
    <source>
        <dbReference type="ARBA" id="ARBA00008883"/>
    </source>
</evidence>
<dbReference type="SUPFAM" id="SSF52540">
    <property type="entry name" value="P-loop containing nucleoside triphosphate hydrolases"/>
    <property type="match status" value="1"/>
</dbReference>
<evidence type="ECO:0000313" key="21">
    <source>
        <dbReference type="Proteomes" id="UP000001654"/>
    </source>
</evidence>
<feature type="domain" description="Polysaccharide chain length determinant N-terminal" evidence="18">
    <location>
        <begin position="26"/>
        <end position="110"/>
    </location>
</feature>